<reference evidence="1" key="1">
    <citation type="submission" date="2016-10" db="EMBL/GenBank/DDBJ databases">
        <title>Sequence of Gallionella enrichment culture.</title>
        <authorList>
            <person name="Poehlein A."/>
            <person name="Muehling M."/>
            <person name="Daniel R."/>
        </authorList>
    </citation>
    <scope>NUCLEOTIDE SEQUENCE</scope>
</reference>
<comment type="caution">
    <text evidence="1">The sequence shown here is derived from an EMBL/GenBank/DDBJ whole genome shotgun (WGS) entry which is preliminary data.</text>
</comment>
<protein>
    <submittedName>
        <fullName evidence="1">Uncharacterized protein</fullName>
    </submittedName>
</protein>
<name>A0A1J5NXP6_9ZZZZ</name>
<dbReference type="EMBL" id="MLJW01009429">
    <property type="protein sequence ID" value="OIQ62968.1"/>
    <property type="molecule type" value="Genomic_DNA"/>
</dbReference>
<sequence length="69" mass="7267">MVRLAVPLAGVLTLMKVQVTLSPAARSTVNDFQVRSTVPTVIPVAEVQVMLAKSQPVTGTGLSKFSETV</sequence>
<dbReference type="AlphaFoldDB" id="A0A1J5NXP6"/>
<organism evidence="1">
    <name type="scientific">mine drainage metagenome</name>
    <dbReference type="NCBI Taxonomy" id="410659"/>
    <lineage>
        <taxon>unclassified sequences</taxon>
        <taxon>metagenomes</taxon>
        <taxon>ecological metagenomes</taxon>
    </lineage>
</organism>
<proteinExistence type="predicted"/>
<evidence type="ECO:0000313" key="1">
    <source>
        <dbReference type="EMBL" id="OIQ62968.1"/>
    </source>
</evidence>
<accession>A0A1J5NXP6</accession>
<gene>
    <name evidence="1" type="ORF">GALL_554980</name>
</gene>